<dbReference type="Proteomes" id="UP001054837">
    <property type="component" value="Unassembled WGS sequence"/>
</dbReference>
<evidence type="ECO:0000256" key="1">
    <source>
        <dbReference type="SAM" id="MobiDB-lite"/>
    </source>
</evidence>
<feature type="region of interest" description="Disordered" evidence="1">
    <location>
        <begin position="78"/>
        <end position="109"/>
    </location>
</feature>
<accession>A0AAV4QWC8</accession>
<proteinExistence type="predicted"/>
<keyword evidence="3" id="KW-1185">Reference proteome</keyword>
<sequence>MKDQHDILIHQNQQTVSTGPSPLVTCSAPPSELLQVGPCSGPPKCAPFSSIRPAKTWASITAKPAVVSSQPCSGRLIDLNSCNGPTPRRPVGTRPTRHSIVNGKSSATQRRITVKPRDENLDAVSHVIL</sequence>
<evidence type="ECO:0000313" key="2">
    <source>
        <dbReference type="EMBL" id="GIY13579.1"/>
    </source>
</evidence>
<reference evidence="2 3" key="1">
    <citation type="submission" date="2021-06" db="EMBL/GenBank/DDBJ databases">
        <title>Caerostris darwini draft genome.</title>
        <authorList>
            <person name="Kono N."/>
            <person name="Arakawa K."/>
        </authorList>
    </citation>
    <scope>NUCLEOTIDE SEQUENCE [LARGE SCALE GENOMIC DNA]</scope>
</reference>
<dbReference type="AlphaFoldDB" id="A0AAV4QWC8"/>
<dbReference type="EMBL" id="BPLQ01005263">
    <property type="protein sequence ID" value="GIY13579.1"/>
    <property type="molecule type" value="Genomic_DNA"/>
</dbReference>
<evidence type="ECO:0000313" key="3">
    <source>
        <dbReference type="Proteomes" id="UP001054837"/>
    </source>
</evidence>
<organism evidence="2 3">
    <name type="scientific">Caerostris darwini</name>
    <dbReference type="NCBI Taxonomy" id="1538125"/>
    <lineage>
        <taxon>Eukaryota</taxon>
        <taxon>Metazoa</taxon>
        <taxon>Ecdysozoa</taxon>
        <taxon>Arthropoda</taxon>
        <taxon>Chelicerata</taxon>
        <taxon>Arachnida</taxon>
        <taxon>Araneae</taxon>
        <taxon>Araneomorphae</taxon>
        <taxon>Entelegynae</taxon>
        <taxon>Araneoidea</taxon>
        <taxon>Araneidae</taxon>
        <taxon>Caerostris</taxon>
    </lineage>
</organism>
<comment type="caution">
    <text evidence="2">The sequence shown here is derived from an EMBL/GenBank/DDBJ whole genome shotgun (WGS) entry which is preliminary data.</text>
</comment>
<protein>
    <submittedName>
        <fullName evidence="2">Uncharacterized protein</fullName>
    </submittedName>
</protein>
<gene>
    <name evidence="2" type="ORF">CDAR_567161</name>
</gene>
<feature type="compositionally biased region" description="Low complexity" evidence="1">
    <location>
        <begin position="84"/>
        <end position="94"/>
    </location>
</feature>
<name>A0AAV4QWC8_9ARAC</name>